<keyword evidence="2" id="KW-0732">Signal</keyword>
<feature type="region of interest" description="Disordered" evidence="1">
    <location>
        <begin position="104"/>
        <end position="139"/>
    </location>
</feature>
<evidence type="ECO:0000313" key="4">
    <source>
        <dbReference type="Proteomes" id="UP000318571"/>
    </source>
</evidence>
<dbReference type="PROSITE" id="PS51257">
    <property type="entry name" value="PROKAR_LIPOPROTEIN"/>
    <property type="match status" value="1"/>
</dbReference>
<feature type="compositionally biased region" description="Low complexity" evidence="1">
    <location>
        <begin position="104"/>
        <end position="125"/>
    </location>
</feature>
<comment type="caution">
    <text evidence="3">The sequence shown here is derived from an EMBL/GenBank/DDBJ whole genome shotgun (WGS) entry which is preliminary data.</text>
</comment>
<feature type="signal peptide" evidence="2">
    <location>
        <begin position="1"/>
        <end position="19"/>
    </location>
</feature>
<evidence type="ECO:0000256" key="1">
    <source>
        <dbReference type="SAM" id="MobiDB-lite"/>
    </source>
</evidence>
<evidence type="ECO:0008006" key="5">
    <source>
        <dbReference type="Google" id="ProtNLM"/>
    </source>
</evidence>
<gene>
    <name evidence="3" type="ORF">TCAL_16525</name>
</gene>
<proteinExistence type="predicted"/>
<accession>A0A553NV01</accession>
<feature type="chain" id="PRO_5022057031" description="Secreted protein" evidence="2">
    <location>
        <begin position="20"/>
        <end position="139"/>
    </location>
</feature>
<evidence type="ECO:0000256" key="2">
    <source>
        <dbReference type="SAM" id="SignalP"/>
    </source>
</evidence>
<name>A0A553NV01_TIGCA</name>
<evidence type="ECO:0000313" key="3">
    <source>
        <dbReference type="EMBL" id="TRY69258.1"/>
    </source>
</evidence>
<protein>
    <recommendedName>
        <fullName evidence="5">Secreted protein</fullName>
    </recommendedName>
</protein>
<keyword evidence="4" id="KW-1185">Reference proteome</keyword>
<organism evidence="3 4">
    <name type="scientific">Tigriopus californicus</name>
    <name type="common">Marine copepod</name>
    <dbReference type="NCBI Taxonomy" id="6832"/>
    <lineage>
        <taxon>Eukaryota</taxon>
        <taxon>Metazoa</taxon>
        <taxon>Ecdysozoa</taxon>
        <taxon>Arthropoda</taxon>
        <taxon>Crustacea</taxon>
        <taxon>Multicrustacea</taxon>
        <taxon>Hexanauplia</taxon>
        <taxon>Copepoda</taxon>
        <taxon>Harpacticoida</taxon>
        <taxon>Harpacticidae</taxon>
        <taxon>Tigriopus</taxon>
    </lineage>
</organism>
<reference evidence="3 4" key="1">
    <citation type="journal article" date="2018" name="Nat. Ecol. Evol.">
        <title>Genomic signatures of mitonuclear coevolution across populations of Tigriopus californicus.</title>
        <authorList>
            <person name="Barreto F.S."/>
            <person name="Watson E.T."/>
            <person name="Lima T.G."/>
            <person name="Willett C.S."/>
            <person name="Edmands S."/>
            <person name="Li W."/>
            <person name="Burton R.S."/>
        </authorList>
    </citation>
    <scope>NUCLEOTIDE SEQUENCE [LARGE SCALE GENOMIC DNA]</scope>
    <source>
        <strain evidence="3 4">San Diego</strain>
    </source>
</reference>
<dbReference type="AlphaFoldDB" id="A0A553NV01"/>
<dbReference type="EMBL" id="VCGU01000010">
    <property type="protein sequence ID" value="TRY69258.1"/>
    <property type="molecule type" value="Genomic_DNA"/>
</dbReference>
<dbReference type="Proteomes" id="UP000318571">
    <property type="component" value="Chromosome 1"/>
</dbReference>
<sequence>MFVRTLVLALVANLALTSGCEITVKNVGLKTFTWRISYAGVEGHSKELQPGESENHACTCLPHDMYVDYEDIYCYHYMNCINKNQYQVEASGKAETSSLFSPFTSTFTGSRPPGELEPLLLAGDLRPLEPKSGLDSPSG</sequence>